<evidence type="ECO:0000313" key="2">
    <source>
        <dbReference type="EMBL" id="GIJ02546.1"/>
    </source>
</evidence>
<dbReference type="AlphaFoldDB" id="A0A8J4DI98"/>
<sequence length="198" mass="19353">MVIILCCAALGAAVGSVRSGPPRVRVGPWAAVGAAAGAAAGAVAGPGPELLAFLAVALLGVPLARTDLATLRLPDPLVGALLAAVAAALWAAAVLTGDPGRLGRAALAGALCLALHLAAALLPGAPLGMGDVKLAGVLGLLLGWLGWPAVWLGLALPHLLNGPVAAGLLLTRRAGRRTALPFGPALLGGFFVAALWAR</sequence>
<dbReference type="Gene3D" id="1.20.120.1220">
    <property type="match status" value="1"/>
</dbReference>
<dbReference type="EMBL" id="BOOY01000011">
    <property type="protein sequence ID" value="GIJ02546.1"/>
    <property type="molecule type" value="Genomic_DNA"/>
</dbReference>
<organism evidence="2 3">
    <name type="scientific">Spirilliplanes yamanashiensis</name>
    <dbReference type="NCBI Taxonomy" id="42233"/>
    <lineage>
        <taxon>Bacteria</taxon>
        <taxon>Bacillati</taxon>
        <taxon>Actinomycetota</taxon>
        <taxon>Actinomycetes</taxon>
        <taxon>Micromonosporales</taxon>
        <taxon>Micromonosporaceae</taxon>
        <taxon>Spirilliplanes</taxon>
    </lineage>
</organism>
<dbReference type="Proteomes" id="UP000652013">
    <property type="component" value="Unassembled WGS sequence"/>
</dbReference>
<reference evidence="2" key="1">
    <citation type="submission" date="2021-01" db="EMBL/GenBank/DDBJ databases">
        <title>Whole genome shotgun sequence of Spirilliplanes yamanashiensis NBRC 15828.</title>
        <authorList>
            <person name="Komaki H."/>
            <person name="Tamura T."/>
        </authorList>
    </citation>
    <scope>NUCLEOTIDE SEQUENCE</scope>
    <source>
        <strain evidence="2">NBRC 15828</strain>
    </source>
</reference>
<accession>A0A8J4DI98</accession>
<keyword evidence="1" id="KW-0812">Transmembrane</keyword>
<keyword evidence="1" id="KW-0472">Membrane</keyword>
<name>A0A8J4DI98_9ACTN</name>
<keyword evidence="3" id="KW-1185">Reference proteome</keyword>
<evidence type="ECO:0008006" key="4">
    <source>
        <dbReference type="Google" id="ProtNLM"/>
    </source>
</evidence>
<gene>
    <name evidence="2" type="ORF">Sya03_18980</name>
</gene>
<dbReference type="RefSeq" id="WP_203937851.1">
    <property type="nucleotide sequence ID" value="NZ_BAAAGJ010000012.1"/>
</dbReference>
<feature type="transmembrane region" description="Helical" evidence="1">
    <location>
        <begin position="43"/>
        <end position="64"/>
    </location>
</feature>
<proteinExistence type="predicted"/>
<comment type="caution">
    <text evidence="2">The sequence shown here is derived from an EMBL/GenBank/DDBJ whole genome shotgun (WGS) entry which is preliminary data.</text>
</comment>
<feature type="transmembrane region" description="Helical" evidence="1">
    <location>
        <begin position="76"/>
        <end position="96"/>
    </location>
</feature>
<feature type="transmembrane region" description="Helical" evidence="1">
    <location>
        <begin position="102"/>
        <end position="122"/>
    </location>
</feature>
<evidence type="ECO:0000256" key="1">
    <source>
        <dbReference type="SAM" id="Phobius"/>
    </source>
</evidence>
<feature type="transmembrane region" description="Helical" evidence="1">
    <location>
        <begin position="179"/>
        <end position="197"/>
    </location>
</feature>
<evidence type="ECO:0000313" key="3">
    <source>
        <dbReference type="Proteomes" id="UP000652013"/>
    </source>
</evidence>
<protein>
    <recommendedName>
        <fullName evidence="4">Prepilin peptidase</fullName>
    </recommendedName>
</protein>
<keyword evidence="1" id="KW-1133">Transmembrane helix</keyword>